<dbReference type="InterPro" id="IPR007712">
    <property type="entry name" value="RelE/ParE_toxin"/>
</dbReference>
<protein>
    <submittedName>
        <fullName evidence="3">Plasmid stabilization protein</fullName>
    </submittedName>
</protein>
<dbReference type="OrthoDB" id="5326046at2"/>
<sequence>MSKYQIAETKTFEKVKKKIDKKLYSKIESFVYPQLRENPFYGTNIKKLKDNFEGYYRYRIGNYRLFYLVEGDKLIVAIVDFRHRQQAYD</sequence>
<proteinExistence type="inferred from homology"/>
<evidence type="ECO:0000256" key="1">
    <source>
        <dbReference type="ARBA" id="ARBA00006226"/>
    </source>
</evidence>
<organism evidence="3 4">
    <name type="scientific">Sulfurovum lithotrophicum</name>
    <dbReference type="NCBI Taxonomy" id="206403"/>
    <lineage>
        <taxon>Bacteria</taxon>
        <taxon>Pseudomonadati</taxon>
        <taxon>Campylobacterota</taxon>
        <taxon>Epsilonproteobacteria</taxon>
        <taxon>Campylobacterales</taxon>
        <taxon>Sulfurovaceae</taxon>
        <taxon>Sulfurovum</taxon>
    </lineage>
</organism>
<dbReference type="AlphaFoldDB" id="A0A7U4M0W2"/>
<name>A0A7U4M0W2_9BACT</name>
<dbReference type="KEGG" id="slh:YH65_05040"/>
<gene>
    <name evidence="3" type="ORF">YH65_05040</name>
</gene>
<dbReference type="Pfam" id="PF05016">
    <property type="entry name" value="ParE_toxin"/>
    <property type="match status" value="1"/>
</dbReference>
<evidence type="ECO:0000256" key="2">
    <source>
        <dbReference type="ARBA" id="ARBA00022649"/>
    </source>
</evidence>
<reference evidence="3 4" key="1">
    <citation type="submission" date="2015-04" db="EMBL/GenBank/DDBJ databases">
        <title>Complete genome sequence of Sulfurovum lithotrophicum ATCC BAA-797T.</title>
        <authorList>
            <person name="Ahn J."/>
            <person name="Park G."/>
            <person name="Jeon W."/>
            <person name="Jang Y."/>
            <person name="Jang M."/>
            <person name="Lee H."/>
            <person name="Lee H."/>
        </authorList>
    </citation>
    <scope>NUCLEOTIDE SEQUENCE [LARGE SCALE GENOMIC DNA]</scope>
    <source>
        <strain evidence="4">ATCC BAA-797 / 42BKT</strain>
    </source>
</reference>
<dbReference type="PANTHER" id="PTHR35601:SF1">
    <property type="entry name" value="TOXIN RELE"/>
    <property type="match status" value="1"/>
</dbReference>
<dbReference type="NCBIfam" id="TIGR02385">
    <property type="entry name" value="RelE_StbE"/>
    <property type="match status" value="1"/>
</dbReference>
<dbReference type="Proteomes" id="UP000034444">
    <property type="component" value="Chromosome"/>
</dbReference>
<keyword evidence="4" id="KW-1185">Reference proteome</keyword>
<accession>A0A7U4M0W2</accession>
<dbReference type="EMBL" id="CP011308">
    <property type="protein sequence ID" value="AKF24820.1"/>
    <property type="molecule type" value="Genomic_DNA"/>
</dbReference>
<dbReference type="InterPro" id="IPR035093">
    <property type="entry name" value="RelE/ParE_toxin_dom_sf"/>
</dbReference>
<evidence type="ECO:0000313" key="4">
    <source>
        <dbReference type="Proteomes" id="UP000034444"/>
    </source>
</evidence>
<reference evidence="4" key="2">
    <citation type="journal article" date="2017" name="Stand. Genomic Sci.">
        <title>Complete genome sequence of the sulfur-oxidizing chemolithoautotrophic Sulfurovum lithotrophicum 42BKTT.</title>
        <authorList>
            <person name="Jeon W."/>
            <person name="Priscilla L."/>
            <person name="Park G."/>
            <person name="Lee H."/>
            <person name="Lee N."/>
            <person name="Lee D."/>
            <person name="Kwon H."/>
            <person name="Ahn I."/>
            <person name="Lee C."/>
            <person name="Lee H."/>
            <person name="Ahn J."/>
        </authorList>
    </citation>
    <scope>NUCLEOTIDE SEQUENCE [LARGE SCALE GENOMIC DNA]</scope>
    <source>
        <strain evidence="4">ATCC BAA-797 / 42BKT</strain>
    </source>
</reference>
<comment type="similarity">
    <text evidence="1">Belongs to the RelE toxin family.</text>
</comment>
<keyword evidence="2" id="KW-1277">Toxin-antitoxin system</keyword>
<dbReference type="PANTHER" id="PTHR35601">
    <property type="entry name" value="TOXIN RELE"/>
    <property type="match status" value="1"/>
</dbReference>
<dbReference type="Gene3D" id="3.30.2310.20">
    <property type="entry name" value="RelE-like"/>
    <property type="match status" value="1"/>
</dbReference>
<evidence type="ECO:0000313" key="3">
    <source>
        <dbReference type="EMBL" id="AKF24820.1"/>
    </source>
</evidence>
<dbReference type="SUPFAM" id="SSF143011">
    <property type="entry name" value="RelE-like"/>
    <property type="match status" value="1"/>
</dbReference>